<accession>A0ABX6QNZ7</accession>
<dbReference type="EMBL" id="CP058350">
    <property type="protein sequence ID" value="QLF70012.1"/>
    <property type="molecule type" value="Genomic_DNA"/>
</dbReference>
<organism evidence="2 3">
    <name type="scientific">Peteryoungia desertarenae</name>
    <dbReference type="NCBI Taxonomy" id="1813451"/>
    <lineage>
        <taxon>Bacteria</taxon>
        <taxon>Pseudomonadati</taxon>
        <taxon>Pseudomonadota</taxon>
        <taxon>Alphaproteobacteria</taxon>
        <taxon>Hyphomicrobiales</taxon>
        <taxon>Rhizobiaceae</taxon>
        <taxon>Peteryoungia</taxon>
    </lineage>
</organism>
<feature type="transmembrane region" description="Helical" evidence="1">
    <location>
        <begin position="12"/>
        <end position="36"/>
    </location>
</feature>
<gene>
    <name evidence="2" type="ORF">FE840_010945</name>
</gene>
<reference evidence="2 3" key="1">
    <citation type="submission" date="2020-06" db="EMBL/GenBank/DDBJ databases">
        <title>Genome sequence of Rhizobium sp strain ADMK78.</title>
        <authorList>
            <person name="Rahi P."/>
        </authorList>
    </citation>
    <scope>NUCLEOTIDE SEQUENCE [LARGE SCALE GENOMIC DNA]</scope>
    <source>
        <strain evidence="2 3">ADMK78</strain>
    </source>
</reference>
<keyword evidence="3" id="KW-1185">Reference proteome</keyword>
<protein>
    <submittedName>
        <fullName evidence="2">Uncharacterized protein</fullName>
    </submittedName>
</protein>
<keyword evidence="1" id="KW-1133">Transmembrane helix</keyword>
<proteinExistence type="predicted"/>
<evidence type="ECO:0000313" key="3">
    <source>
        <dbReference type="Proteomes" id="UP000308530"/>
    </source>
</evidence>
<name>A0ABX6QNZ7_9HYPH</name>
<dbReference type="Proteomes" id="UP000308530">
    <property type="component" value="Chromosome"/>
</dbReference>
<keyword evidence="1" id="KW-0812">Transmembrane</keyword>
<dbReference type="RefSeq" id="WP_171033796.1">
    <property type="nucleotide sequence ID" value="NZ_CP058350.1"/>
</dbReference>
<keyword evidence="1" id="KW-0472">Membrane</keyword>
<evidence type="ECO:0000256" key="1">
    <source>
        <dbReference type="SAM" id="Phobius"/>
    </source>
</evidence>
<sequence>MSGDPGTWGKAVTVVSVRTAIAAYFLMTLLLLIGVISRPDGSFVLVVTSPSGDAAENMAVISEAGGAFVWAGRYPWISVAQSDEPGFATRLSKAGAYLVLNHSLAVGCLEG</sequence>
<evidence type="ECO:0000313" key="2">
    <source>
        <dbReference type="EMBL" id="QLF70012.1"/>
    </source>
</evidence>